<dbReference type="Gene3D" id="1.10.510.10">
    <property type="entry name" value="Transferase(Phosphotransferase) domain 1"/>
    <property type="match status" value="1"/>
</dbReference>
<proteinExistence type="predicted"/>
<evidence type="ECO:0000256" key="1">
    <source>
        <dbReference type="SAM" id="MobiDB-lite"/>
    </source>
</evidence>
<gene>
    <name evidence="2" type="primary">SUVC08G1490</name>
    <name evidence="2" type="ORF">SUVC_08G1490</name>
</gene>
<dbReference type="GO" id="GO:0006409">
    <property type="term" value="P:tRNA export from nucleus"/>
    <property type="evidence" value="ECO:0007669"/>
    <property type="project" value="TreeGrafter"/>
</dbReference>
<evidence type="ECO:0000313" key="3">
    <source>
        <dbReference type="Proteomes" id="UP001162090"/>
    </source>
</evidence>
<feature type="compositionally biased region" description="Acidic residues" evidence="1">
    <location>
        <begin position="752"/>
        <end position="766"/>
    </location>
</feature>
<feature type="region of interest" description="Disordered" evidence="1">
    <location>
        <begin position="713"/>
        <end position="766"/>
    </location>
</feature>
<feature type="compositionally biased region" description="Polar residues" evidence="1">
    <location>
        <begin position="635"/>
        <end position="645"/>
    </location>
</feature>
<sequence length="766" mass="85569">MNFSSIFKSISNFQFPYTIQETATNETALWQSFDGTRKADSLPVTAFKAKRTPENASLILNAVHKAKILKIPGLCTVLETFDSDPQSTFIVTERVVPFPWDDLRCLSQNKFGIELGISQLLTTLGFLNNFVLGTLSKDSVYINGKGEWVLFGLELFSSKEGLSAFEFASKARTYYELVGSQLPSEDPNTIDSIKLGLLIKDLMGPSSLPKDWAVNVNMIVEGRMTIESFRKRLENTETWRSNPLINFYQDLKELHIKDPQGKLTVMSNLENLYLESREIFRNLTPGMIENFIIPELCDIIKLLISQTVASTSSHVATDFKASHKLVPFLAIILDLTSETSTFPIGFNDLITQSFKLTDRQVRFLLLIYLPKLIEPLGKSEVSGKIYPHFSQGLTDSDATLRLQTLKTIPCIVPCLTERQLNNELLRFLAKTQVDSDIEIRTWTVIIITKISTILSTSVGNRSNILATAFTKSLKDPQVKPRLAALYGLEKSIELFDVNTIANKILTVIAPGLLDKSPLVREKAKMLFEMYLNKLEKEAQLIQASDDSSNSKDMKEIDFDNYGCDEEDLNKEDNLLAAQFLNNLRLNSPLATLPNSLADNEVESTWDDNGWDGIGDTNDFTTNSTTEPSRERANRMGTTTTNTQEVSGKPVKINKSWNEELNDNDWLQDESDPWNVPEDHPTLKVSVLEKKVAPSVKLSIKKKKATILAPRGSRTNVATTAAASKASTSNKTTRSGISSNVHSQVTKKASSDSWDDGADADPWDADW</sequence>
<dbReference type="AlphaFoldDB" id="A0AA35NRK4"/>
<dbReference type="InterPro" id="IPR011989">
    <property type="entry name" value="ARM-like"/>
</dbReference>
<accession>A0AA35NRK4</accession>
<dbReference type="Gene3D" id="1.25.10.10">
    <property type="entry name" value="Leucine-rich Repeat Variant"/>
    <property type="match status" value="1"/>
</dbReference>
<dbReference type="Proteomes" id="UP001162090">
    <property type="component" value="Chromosome 8"/>
</dbReference>
<dbReference type="SUPFAM" id="SSF48371">
    <property type="entry name" value="ARM repeat"/>
    <property type="match status" value="1"/>
</dbReference>
<reference evidence="2" key="1">
    <citation type="submission" date="2022-10" db="EMBL/GenBank/DDBJ databases">
        <authorList>
            <person name="Byrne P K."/>
        </authorList>
    </citation>
    <scope>NUCLEOTIDE SEQUENCE</scope>
    <source>
        <strain evidence="2">CBS7001</strain>
    </source>
</reference>
<dbReference type="Gene3D" id="3.30.200.20">
    <property type="entry name" value="Phosphorylase Kinase, domain 1"/>
    <property type="match status" value="1"/>
</dbReference>
<evidence type="ECO:0000313" key="2">
    <source>
        <dbReference type="EMBL" id="CAI4064192.1"/>
    </source>
</evidence>
<feature type="compositionally biased region" description="Polar residues" evidence="1">
    <location>
        <begin position="733"/>
        <end position="747"/>
    </location>
</feature>
<dbReference type="InterPro" id="IPR051177">
    <property type="entry name" value="CIK-Related_Protein"/>
</dbReference>
<dbReference type="PANTHER" id="PTHR12984:SF3">
    <property type="entry name" value="N-TERMINAL KINASE-LIKE PROTEIN"/>
    <property type="match status" value="1"/>
</dbReference>
<organism evidence="2 3">
    <name type="scientific">Saccharomyces uvarum</name>
    <name type="common">Yeast</name>
    <name type="synonym">Saccharomyces bayanus var. uvarum</name>
    <dbReference type="NCBI Taxonomy" id="230603"/>
    <lineage>
        <taxon>Eukaryota</taxon>
        <taxon>Fungi</taxon>
        <taxon>Dikarya</taxon>
        <taxon>Ascomycota</taxon>
        <taxon>Saccharomycotina</taxon>
        <taxon>Saccharomycetes</taxon>
        <taxon>Saccharomycetales</taxon>
        <taxon>Saccharomycetaceae</taxon>
        <taxon>Saccharomyces</taxon>
    </lineage>
</organism>
<feature type="region of interest" description="Disordered" evidence="1">
    <location>
        <begin position="606"/>
        <end position="646"/>
    </location>
</feature>
<dbReference type="GO" id="GO:0005737">
    <property type="term" value="C:cytoplasm"/>
    <property type="evidence" value="ECO:0007669"/>
    <property type="project" value="TreeGrafter"/>
</dbReference>
<dbReference type="InterPro" id="IPR016024">
    <property type="entry name" value="ARM-type_fold"/>
</dbReference>
<feature type="compositionally biased region" description="Polar residues" evidence="1">
    <location>
        <begin position="617"/>
        <end position="626"/>
    </location>
</feature>
<dbReference type="PANTHER" id="PTHR12984">
    <property type="entry name" value="SCY1-RELATED S/T PROTEIN KINASE-LIKE"/>
    <property type="match status" value="1"/>
</dbReference>
<feature type="compositionally biased region" description="Low complexity" evidence="1">
    <location>
        <begin position="714"/>
        <end position="732"/>
    </location>
</feature>
<protein>
    <submittedName>
        <fullName evidence="2">Uncharacterized protein</fullName>
    </submittedName>
</protein>
<dbReference type="EMBL" id="OX365919">
    <property type="protein sequence ID" value="CAI4064192.1"/>
    <property type="molecule type" value="Genomic_DNA"/>
</dbReference>
<name>A0AA35NRK4_SACUV</name>